<dbReference type="AlphaFoldDB" id="D2ZP67"/>
<comment type="caution">
    <text evidence="2">The sequence shown here is derived from an EMBL/GenBank/DDBJ whole genome shotgun (WGS) entry which is preliminary data.</text>
</comment>
<evidence type="ECO:0000313" key="3">
    <source>
        <dbReference type="Proteomes" id="UP000004028"/>
    </source>
</evidence>
<evidence type="ECO:0000313" key="2">
    <source>
        <dbReference type="EMBL" id="EFC93063.1"/>
    </source>
</evidence>
<keyword evidence="1" id="KW-0472">Membrane</keyword>
<protein>
    <submittedName>
        <fullName evidence="2">Uncharacterized protein</fullName>
    </submittedName>
</protein>
<proteinExistence type="predicted"/>
<evidence type="ECO:0000256" key="1">
    <source>
        <dbReference type="SAM" id="Phobius"/>
    </source>
</evidence>
<reference evidence="2 3" key="1">
    <citation type="submission" date="2010-01" db="EMBL/GenBank/DDBJ databases">
        <authorList>
            <person name="Weinstock G."/>
            <person name="Sodergren E."/>
            <person name="Clifton S."/>
            <person name="Fulton L."/>
            <person name="Fulton B."/>
            <person name="Courtney L."/>
            <person name="Fronick C."/>
            <person name="Harrison M."/>
            <person name="Strong C."/>
            <person name="Farmer C."/>
            <person name="Delahaunty K."/>
            <person name="Markovic C."/>
            <person name="Hall O."/>
            <person name="Minx P."/>
            <person name="Tomlinson C."/>
            <person name="Mitreva M."/>
            <person name="Nelson J."/>
            <person name="Hou S."/>
            <person name="Wollam A."/>
            <person name="Pepin K.H."/>
            <person name="Johnson M."/>
            <person name="Bhonagiri V."/>
            <person name="Nash W.E."/>
            <person name="Warren W."/>
            <person name="Chinwalla A."/>
            <person name="Mardis E.R."/>
            <person name="Wilson R.K."/>
        </authorList>
    </citation>
    <scope>NUCLEOTIDE SEQUENCE [LARGE SCALE GENOMIC DNA]</scope>
    <source>
        <strain evidence="2 3">DSM 2374</strain>
    </source>
</reference>
<sequence>MIKNLIRILVKMGHKIVFATVNKTIMIIAFVQGPKTKSALSIGIAMTINMLIIPVMIEVKIILALLTFE</sequence>
<dbReference type="HOGENOM" id="CLU_2766154_0_0_2"/>
<keyword evidence="1" id="KW-1133">Transmembrane helix</keyword>
<organism evidence="2 3">
    <name type="scientific">Methanobrevibacter smithii DSM 2374</name>
    <dbReference type="NCBI Taxonomy" id="521002"/>
    <lineage>
        <taxon>Archaea</taxon>
        <taxon>Methanobacteriati</taxon>
        <taxon>Methanobacteriota</taxon>
        <taxon>Methanomada group</taxon>
        <taxon>Methanobacteria</taxon>
        <taxon>Methanobacteriales</taxon>
        <taxon>Methanobacteriaceae</taxon>
        <taxon>Methanobrevibacter</taxon>
    </lineage>
</organism>
<gene>
    <name evidence="2" type="ORF">METSMIF1_02624</name>
</gene>
<name>D2ZP67_METSM</name>
<accession>D2ZP67</accession>
<keyword evidence="1" id="KW-0812">Transmembrane</keyword>
<dbReference type="EMBL" id="ABYV02000006">
    <property type="protein sequence ID" value="EFC93063.1"/>
    <property type="molecule type" value="Genomic_DNA"/>
</dbReference>
<feature type="transmembrane region" description="Helical" evidence="1">
    <location>
        <begin position="12"/>
        <end position="33"/>
    </location>
</feature>
<feature type="transmembrane region" description="Helical" evidence="1">
    <location>
        <begin position="39"/>
        <end position="66"/>
    </location>
</feature>
<dbReference type="Proteomes" id="UP000004028">
    <property type="component" value="Unassembled WGS sequence"/>
</dbReference>